<dbReference type="InterPro" id="IPR055280">
    <property type="entry name" value="TIC32"/>
</dbReference>
<accession>M8A6M8</accession>
<dbReference type="PANTHER" id="PTHR48476">
    <property type="entry name" value="SHORT-CHAIN DEHYDROGENASE TIC 32, CHLOROPLASTIC-LIKE"/>
    <property type="match status" value="1"/>
</dbReference>
<dbReference type="STRING" id="4572.M8A6M8"/>
<evidence type="ECO:0000313" key="1">
    <source>
        <dbReference type="EMBL" id="EMS68087.1"/>
    </source>
</evidence>
<name>M8A6M8_TRIUA</name>
<dbReference type="OMA" id="NHAKSTY"/>
<dbReference type="SUPFAM" id="SSF51735">
    <property type="entry name" value="NAD(P)-binding Rossmann-fold domains"/>
    <property type="match status" value="1"/>
</dbReference>
<dbReference type="EMBL" id="KD011125">
    <property type="protein sequence ID" value="EMS68087.1"/>
    <property type="molecule type" value="Genomic_DNA"/>
</dbReference>
<proteinExistence type="predicted"/>
<protein>
    <submittedName>
        <fullName evidence="1">WW domain-containing oxidoreductase</fullName>
    </submittedName>
</protein>
<dbReference type="eggNOG" id="KOG1208">
    <property type="taxonomic scope" value="Eukaryota"/>
</dbReference>
<reference evidence="1" key="1">
    <citation type="journal article" date="2013" name="Nature">
        <title>Draft genome of the wheat A-genome progenitor Triticum urartu.</title>
        <authorList>
            <person name="Ling H.Q."/>
            <person name="Zhao S."/>
            <person name="Liu D."/>
            <person name="Wang J."/>
            <person name="Sun H."/>
            <person name="Zhang C."/>
            <person name="Fan H."/>
            <person name="Li D."/>
            <person name="Dong L."/>
            <person name="Tao Y."/>
            <person name="Gao C."/>
            <person name="Wu H."/>
            <person name="Li Y."/>
            <person name="Cui Y."/>
            <person name="Guo X."/>
            <person name="Zheng S."/>
            <person name="Wang B."/>
            <person name="Yu K."/>
            <person name="Liang Q."/>
            <person name="Yang W."/>
            <person name="Lou X."/>
            <person name="Chen J."/>
            <person name="Feng M."/>
            <person name="Jian J."/>
            <person name="Zhang X."/>
            <person name="Luo G."/>
            <person name="Jiang Y."/>
            <person name="Liu J."/>
            <person name="Wang Z."/>
            <person name="Sha Y."/>
            <person name="Zhang B."/>
            <person name="Wu H."/>
            <person name="Tang D."/>
            <person name="Shen Q."/>
            <person name="Xue P."/>
            <person name="Zou S."/>
            <person name="Wang X."/>
            <person name="Liu X."/>
            <person name="Wang F."/>
            <person name="Yang Y."/>
            <person name="An X."/>
            <person name="Dong Z."/>
            <person name="Zhang K."/>
            <person name="Zhang X."/>
            <person name="Luo M.C."/>
            <person name="Dvorak J."/>
            <person name="Tong Y."/>
            <person name="Wang J."/>
            <person name="Yang H."/>
            <person name="Li Z."/>
            <person name="Wang D."/>
            <person name="Zhang A."/>
            <person name="Wang J."/>
        </authorList>
    </citation>
    <scope>NUCLEOTIDE SEQUENCE</scope>
</reference>
<organism evidence="1">
    <name type="scientific">Triticum urartu</name>
    <name type="common">Red wild einkorn</name>
    <name type="synonym">Crithodium urartu</name>
    <dbReference type="NCBI Taxonomy" id="4572"/>
    <lineage>
        <taxon>Eukaryota</taxon>
        <taxon>Viridiplantae</taxon>
        <taxon>Streptophyta</taxon>
        <taxon>Embryophyta</taxon>
        <taxon>Tracheophyta</taxon>
        <taxon>Spermatophyta</taxon>
        <taxon>Magnoliopsida</taxon>
        <taxon>Liliopsida</taxon>
        <taxon>Poales</taxon>
        <taxon>Poaceae</taxon>
        <taxon>BOP clade</taxon>
        <taxon>Pooideae</taxon>
        <taxon>Triticodae</taxon>
        <taxon>Triticeae</taxon>
        <taxon>Triticinae</taxon>
        <taxon>Triticum</taxon>
    </lineage>
</organism>
<dbReference type="Gene3D" id="3.40.50.720">
    <property type="entry name" value="NAD(P)-binding Rossmann-like Domain"/>
    <property type="match status" value="1"/>
</dbReference>
<dbReference type="InterPro" id="IPR036291">
    <property type="entry name" value="NAD(P)-bd_dom_sf"/>
</dbReference>
<dbReference type="PANTHER" id="PTHR48476:SF2">
    <property type="entry name" value="SHORT-CHAIN DEHYDROGENASE_REDUCTASE"/>
    <property type="match status" value="1"/>
</dbReference>
<dbReference type="AlphaFoldDB" id="M8A6M8"/>
<sequence>MAGASSGIGAETARGAHVVMAVRNLAAAEAVRQAVLAETPDASVEVMELDLSSLAFVRKFAPTSPPVASRSTSSCKAALLLASTSPNHAKSTYS</sequence>
<gene>
    <name evidence="1" type="ORF">TRIUR3_14177</name>
</gene>